<feature type="transmembrane region" description="Helical" evidence="1">
    <location>
        <begin position="112"/>
        <end position="130"/>
    </location>
</feature>
<dbReference type="EMBL" id="POSP01000003">
    <property type="protein sequence ID" value="PND39278.1"/>
    <property type="molecule type" value="Genomic_DNA"/>
</dbReference>
<name>A0A2N8L0N6_9BURK</name>
<dbReference type="Pfam" id="PF04955">
    <property type="entry name" value="HupE_UreJ"/>
    <property type="match status" value="1"/>
</dbReference>
<feature type="signal peptide" evidence="2">
    <location>
        <begin position="1"/>
        <end position="19"/>
    </location>
</feature>
<evidence type="ECO:0000256" key="2">
    <source>
        <dbReference type="SAM" id="SignalP"/>
    </source>
</evidence>
<proteinExistence type="predicted"/>
<dbReference type="OrthoDB" id="9808192at2"/>
<protein>
    <submittedName>
        <fullName evidence="3">Urease accessory protein UreJ</fullName>
    </submittedName>
</protein>
<dbReference type="Proteomes" id="UP000235916">
    <property type="component" value="Unassembled WGS sequence"/>
</dbReference>
<keyword evidence="1" id="KW-0812">Transmembrane</keyword>
<dbReference type="InterPro" id="IPR007038">
    <property type="entry name" value="HupE_UreJ"/>
</dbReference>
<gene>
    <name evidence="3" type="ORF">C1O66_18265</name>
</gene>
<keyword evidence="1" id="KW-0472">Membrane</keyword>
<feature type="transmembrane region" description="Helical" evidence="1">
    <location>
        <begin position="136"/>
        <end position="159"/>
    </location>
</feature>
<evidence type="ECO:0000313" key="3">
    <source>
        <dbReference type="EMBL" id="PND39278.1"/>
    </source>
</evidence>
<feature type="transmembrane region" description="Helical" evidence="1">
    <location>
        <begin position="64"/>
        <end position="81"/>
    </location>
</feature>
<feature type="chain" id="PRO_5014899268" evidence="2">
    <location>
        <begin position="20"/>
        <end position="193"/>
    </location>
</feature>
<feature type="transmembrane region" description="Helical" evidence="1">
    <location>
        <begin position="171"/>
        <end position="191"/>
    </location>
</feature>
<accession>A0A2N8L0N6</accession>
<reference evidence="3 4" key="1">
    <citation type="submission" date="2018-01" db="EMBL/GenBank/DDBJ databases">
        <title>Draft genome sequence of Paucibacter aquatile CR182 isolated from freshwater of the Nakdong River.</title>
        <authorList>
            <person name="Choi A."/>
            <person name="Chung E.J."/>
        </authorList>
    </citation>
    <scope>NUCLEOTIDE SEQUENCE [LARGE SCALE GENOMIC DNA]</scope>
    <source>
        <strain evidence="3 4">CR182</strain>
    </source>
</reference>
<evidence type="ECO:0000313" key="4">
    <source>
        <dbReference type="Proteomes" id="UP000235916"/>
    </source>
</evidence>
<dbReference type="PIRSF" id="PIRSF016919">
    <property type="entry name" value="HupE_UreJ"/>
    <property type="match status" value="1"/>
</dbReference>
<keyword evidence="4" id="KW-1185">Reference proteome</keyword>
<dbReference type="AlphaFoldDB" id="A0A2N8L0N6"/>
<sequence length="193" mass="19830">MKRALVSALAGLLPLVAVSHTGDAAHGHDFITGFFHPLSGADHLAAMLTVGLWSGLALRRPWQAPLAFAVLLLVGALLGLSGLELPAVEPMIAASVLALGLLAATRRALAPALAMGLVGFFACFHGVAHGRELDGGLALLGMVLATWLLHVAGLGLGLWLRRTQARWALPLSRVLGGGIALLGLALMTRVVGA</sequence>
<evidence type="ECO:0000256" key="1">
    <source>
        <dbReference type="SAM" id="Phobius"/>
    </source>
</evidence>
<dbReference type="RefSeq" id="WP_102769196.1">
    <property type="nucleotide sequence ID" value="NZ_POSP01000003.1"/>
</dbReference>
<keyword evidence="2" id="KW-0732">Signal</keyword>
<comment type="caution">
    <text evidence="3">The sequence shown here is derived from an EMBL/GenBank/DDBJ whole genome shotgun (WGS) entry which is preliminary data.</text>
</comment>
<organism evidence="3 4">
    <name type="scientific">Kinneretia aquatilis</name>
    <dbReference type="NCBI Taxonomy" id="2070761"/>
    <lineage>
        <taxon>Bacteria</taxon>
        <taxon>Pseudomonadati</taxon>
        <taxon>Pseudomonadota</taxon>
        <taxon>Betaproteobacteria</taxon>
        <taxon>Burkholderiales</taxon>
        <taxon>Sphaerotilaceae</taxon>
        <taxon>Roseateles</taxon>
    </lineage>
</organism>
<keyword evidence="1" id="KW-1133">Transmembrane helix</keyword>